<accession>A0A9P4XM90</accession>
<dbReference type="Proteomes" id="UP000801864">
    <property type="component" value="Unassembled WGS sequence"/>
</dbReference>
<reference evidence="1 2" key="1">
    <citation type="submission" date="2018-06" db="EMBL/GenBank/DDBJ databases">
        <title>Genome analysis of cellulolytic fungus Trichoderma lentiforme CFAM-422.</title>
        <authorList>
            <person name="Steindorff A.S."/>
            <person name="Formighieri E.F."/>
            <person name="Midorikawa G.E.O."/>
            <person name="Tamietti M.S."/>
            <person name="Ramos E.Z."/>
            <person name="Silva A.S."/>
            <person name="Bon E.P.S."/>
            <person name="Mendes T.D."/>
            <person name="Damaso M.C.T."/>
            <person name="Favaro L.C.L."/>
        </authorList>
    </citation>
    <scope>NUCLEOTIDE SEQUENCE [LARGE SCALE GENOMIC DNA]</scope>
    <source>
        <strain evidence="1 2">CFAM-422</strain>
    </source>
</reference>
<evidence type="ECO:0000313" key="2">
    <source>
        <dbReference type="Proteomes" id="UP000801864"/>
    </source>
</evidence>
<keyword evidence="2" id="KW-1185">Reference proteome</keyword>
<dbReference type="AlphaFoldDB" id="A0A9P4XM90"/>
<protein>
    <submittedName>
        <fullName evidence="1">Uncharacterized protein</fullName>
    </submittedName>
</protein>
<gene>
    <name evidence="1" type="ORF">CFAM422_003115</name>
</gene>
<proteinExistence type="predicted"/>
<evidence type="ECO:0000313" key="1">
    <source>
        <dbReference type="EMBL" id="KAF3074692.1"/>
    </source>
</evidence>
<organism evidence="1 2">
    <name type="scientific">Trichoderma lentiforme</name>
    <dbReference type="NCBI Taxonomy" id="1567552"/>
    <lineage>
        <taxon>Eukaryota</taxon>
        <taxon>Fungi</taxon>
        <taxon>Dikarya</taxon>
        <taxon>Ascomycota</taxon>
        <taxon>Pezizomycotina</taxon>
        <taxon>Sordariomycetes</taxon>
        <taxon>Hypocreomycetidae</taxon>
        <taxon>Hypocreales</taxon>
        <taxon>Hypocreaceae</taxon>
        <taxon>Trichoderma</taxon>
    </lineage>
</organism>
<sequence>MHALRPRKVAELIAADGFADSDSYLDDDDEKAKCSPGSKPGIIDIVNRIDQSNTPIGSLCILLLAYLVLTPCPFQANAAAKWAIDDAKAKAKPAM</sequence>
<name>A0A9P4XM90_9HYPO</name>
<comment type="caution">
    <text evidence="1">The sequence shown here is derived from an EMBL/GenBank/DDBJ whole genome shotgun (WGS) entry which is preliminary data.</text>
</comment>
<dbReference type="EMBL" id="QLNT01000004">
    <property type="protein sequence ID" value="KAF3074692.1"/>
    <property type="molecule type" value="Genomic_DNA"/>
</dbReference>